<accession>A0ABS6SEX4</accession>
<proteinExistence type="inferred from homology"/>
<dbReference type="CDD" id="cd00254">
    <property type="entry name" value="LT-like"/>
    <property type="match status" value="1"/>
</dbReference>
<protein>
    <submittedName>
        <fullName evidence="3">Lytic transglycosylase domain-containing protein</fullName>
    </submittedName>
</protein>
<keyword evidence="4" id="KW-1185">Reference proteome</keyword>
<dbReference type="EMBL" id="JAGSPA010000003">
    <property type="protein sequence ID" value="MBV7256959.1"/>
    <property type="molecule type" value="Genomic_DNA"/>
</dbReference>
<comment type="similarity">
    <text evidence="1">Belongs to the transglycosylase Slt family.</text>
</comment>
<comment type="caution">
    <text evidence="3">The sequence shown here is derived from an EMBL/GenBank/DDBJ whole genome shotgun (WGS) entry which is preliminary data.</text>
</comment>
<feature type="domain" description="Transglycosylase SLT" evidence="2">
    <location>
        <begin position="21"/>
        <end position="117"/>
    </location>
</feature>
<dbReference type="InterPro" id="IPR000189">
    <property type="entry name" value="Transglyc_AS"/>
</dbReference>
<evidence type="ECO:0000313" key="4">
    <source>
        <dbReference type="Proteomes" id="UP000722336"/>
    </source>
</evidence>
<dbReference type="InterPro" id="IPR008258">
    <property type="entry name" value="Transglycosylase_SLT_dom_1"/>
</dbReference>
<sequence length="147" mass="15933">MTDVRPPSSDYSALVERVAGEKLIDPLLVEAMIHVESRARPGAISHKGARGLMQVMPATARGLGFAGDDSELHDPFTSVELGTAYLRVLHKRFGNDLPLVVAAYNAGEGAVEKYGRQIPPYRETQGYVRDVLARYEALRAAAAQGAR</sequence>
<dbReference type="Proteomes" id="UP000722336">
    <property type="component" value="Unassembled WGS sequence"/>
</dbReference>
<evidence type="ECO:0000256" key="1">
    <source>
        <dbReference type="ARBA" id="ARBA00007734"/>
    </source>
</evidence>
<reference evidence="3 4" key="1">
    <citation type="submission" date="2021-04" db="EMBL/GenBank/DDBJ databases">
        <authorList>
            <person name="Pira H."/>
            <person name="Risdian C."/>
            <person name="Wink J."/>
        </authorList>
    </citation>
    <scope>NUCLEOTIDE SEQUENCE [LARGE SCALE GENOMIC DNA]</scope>
    <source>
        <strain evidence="3 4">WHA3</strain>
    </source>
</reference>
<gene>
    <name evidence="3" type="ORF">KCG44_09210</name>
</gene>
<dbReference type="PROSITE" id="PS00922">
    <property type="entry name" value="TRANSGLYCOSYLASE"/>
    <property type="match status" value="1"/>
</dbReference>
<organism evidence="3 4">
    <name type="scientific">Pacificimonas pallii</name>
    <dbReference type="NCBI Taxonomy" id="2827236"/>
    <lineage>
        <taxon>Bacteria</taxon>
        <taxon>Pseudomonadati</taxon>
        <taxon>Pseudomonadota</taxon>
        <taxon>Alphaproteobacteria</taxon>
        <taxon>Sphingomonadales</taxon>
        <taxon>Sphingosinicellaceae</taxon>
        <taxon>Pacificimonas</taxon>
    </lineage>
</organism>
<evidence type="ECO:0000259" key="2">
    <source>
        <dbReference type="Pfam" id="PF01464"/>
    </source>
</evidence>
<dbReference type="PANTHER" id="PTHR37423">
    <property type="entry name" value="SOLUBLE LYTIC MUREIN TRANSGLYCOSYLASE-RELATED"/>
    <property type="match status" value="1"/>
</dbReference>
<name>A0ABS6SEX4_9SPHN</name>
<dbReference type="RefSeq" id="WP_218445802.1">
    <property type="nucleotide sequence ID" value="NZ_JAGSPA010000003.1"/>
</dbReference>
<evidence type="ECO:0000313" key="3">
    <source>
        <dbReference type="EMBL" id="MBV7256959.1"/>
    </source>
</evidence>
<dbReference type="Pfam" id="PF01464">
    <property type="entry name" value="SLT"/>
    <property type="match status" value="1"/>
</dbReference>
<dbReference type="PANTHER" id="PTHR37423:SF2">
    <property type="entry name" value="MEMBRANE-BOUND LYTIC MUREIN TRANSGLYCOSYLASE C"/>
    <property type="match status" value="1"/>
</dbReference>